<dbReference type="GO" id="GO:0005737">
    <property type="term" value="C:cytoplasm"/>
    <property type="evidence" value="ECO:0007669"/>
    <property type="project" value="TreeGrafter"/>
</dbReference>
<dbReference type="Pfam" id="PF13632">
    <property type="entry name" value="Glyco_trans_2_3"/>
    <property type="match status" value="1"/>
</dbReference>
<keyword evidence="1" id="KW-0472">Membrane</keyword>
<feature type="transmembrane region" description="Helical" evidence="1">
    <location>
        <begin position="151"/>
        <end position="171"/>
    </location>
</feature>
<dbReference type="PANTHER" id="PTHR16779">
    <property type="entry name" value="BETA-1,4-MANNOSYLTRANSFERASE EGH"/>
    <property type="match status" value="1"/>
</dbReference>
<dbReference type="EMBL" id="JBBCAQ010000010">
    <property type="protein sequence ID" value="KAK7601551.1"/>
    <property type="molecule type" value="Genomic_DNA"/>
</dbReference>
<evidence type="ECO:0000259" key="2">
    <source>
        <dbReference type="Pfam" id="PF13632"/>
    </source>
</evidence>
<dbReference type="AlphaFoldDB" id="A0AAN9Y741"/>
<protein>
    <recommendedName>
        <fullName evidence="2">Glycosyltransferase 2-like domain-containing protein</fullName>
    </recommendedName>
</protein>
<proteinExistence type="predicted"/>
<sequence>MTPPGPSSNRVEAERKVSFDNGLNGSVAEDCYFAMQAYKAGYSFNFVEGEMWEKSPFSLWDFMQQRKRWLQGVLLVVHSPEIPIRYKLLLAISCYSWVTMPLSSSNLFLSAFFPIPCPAAMDFLCAFIGAVNIYMYIFGVIKSFSLYRLGVVKFAFCLLGALFVIPLNVLIENTAVILGLFGKKHKFYIVNKQLQPLVSV</sequence>
<dbReference type="InterPro" id="IPR001173">
    <property type="entry name" value="Glyco_trans_2-like"/>
</dbReference>
<keyword evidence="1" id="KW-0812">Transmembrane</keyword>
<dbReference type="PANTHER" id="PTHR16779:SF1">
    <property type="entry name" value="BETA-1,4-MANNOSYLTRANSFERASE EGH"/>
    <property type="match status" value="1"/>
</dbReference>
<comment type="caution">
    <text evidence="3">The sequence shown here is derived from an EMBL/GenBank/DDBJ whole genome shotgun (WGS) entry which is preliminary data.</text>
</comment>
<dbReference type="GO" id="GO:0019187">
    <property type="term" value="F:beta-1,4-mannosyltransferase activity"/>
    <property type="evidence" value="ECO:0007669"/>
    <property type="project" value="InterPro"/>
</dbReference>
<feature type="domain" description="Glycosyltransferase 2-like" evidence="2">
    <location>
        <begin position="10"/>
        <end position="138"/>
    </location>
</feature>
<gene>
    <name evidence="3" type="ORF">V9T40_008992</name>
</gene>
<evidence type="ECO:0000256" key="1">
    <source>
        <dbReference type="SAM" id="Phobius"/>
    </source>
</evidence>
<dbReference type="Proteomes" id="UP001367676">
    <property type="component" value="Unassembled WGS sequence"/>
</dbReference>
<feature type="transmembrane region" description="Helical" evidence="1">
    <location>
        <begin position="119"/>
        <end position="139"/>
    </location>
</feature>
<dbReference type="InterPro" id="IPR027389">
    <property type="entry name" value="B_mannosylTrfase_Bre-3/Egh"/>
</dbReference>
<evidence type="ECO:0000313" key="4">
    <source>
        <dbReference type="Proteomes" id="UP001367676"/>
    </source>
</evidence>
<organism evidence="3 4">
    <name type="scientific">Parthenolecanium corni</name>
    <dbReference type="NCBI Taxonomy" id="536013"/>
    <lineage>
        <taxon>Eukaryota</taxon>
        <taxon>Metazoa</taxon>
        <taxon>Ecdysozoa</taxon>
        <taxon>Arthropoda</taxon>
        <taxon>Hexapoda</taxon>
        <taxon>Insecta</taxon>
        <taxon>Pterygota</taxon>
        <taxon>Neoptera</taxon>
        <taxon>Paraneoptera</taxon>
        <taxon>Hemiptera</taxon>
        <taxon>Sternorrhyncha</taxon>
        <taxon>Coccoidea</taxon>
        <taxon>Coccidae</taxon>
        <taxon>Parthenolecanium</taxon>
    </lineage>
</organism>
<name>A0AAN9Y741_9HEMI</name>
<keyword evidence="1" id="KW-1133">Transmembrane helix</keyword>
<reference evidence="3 4" key="1">
    <citation type="submission" date="2024-03" db="EMBL/GenBank/DDBJ databases">
        <title>Adaptation during the transition from Ophiocordyceps entomopathogen to insect associate is accompanied by gene loss and intensified selection.</title>
        <authorList>
            <person name="Ward C.M."/>
            <person name="Onetto C.A."/>
            <person name="Borneman A.R."/>
        </authorList>
    </citation>
    <scope>NUCLEOTIDE SEQUENCE [LARGE SCALE GENOMIC DNA]</scope>
    <source>
        <strain evidence="3">AWRI1</strain>
        <tissue evidence="3">Single Adult Female</tissue>
    </source>
</reference>
<evidence type="ECO:0000313" key="3">
    <source>
        <dbReference type="EMBL" id="KAK7601551.1"/>
    </source>
</evidence>
<accession>A0AAN9Y741</accession>
<keyword evidence="4" id="KW-1185">Reference proteome</keyword>